<comment type="similarity">
    <text evidence="2">Belongs to the ABC transporter superfamily.</text>
</comment>
<reference evidence="9 10" key="1">
    <citation type="submission" date="2017-07" db="EMBL/GenBank/DDBJ databases">
        <title>Amycolatopsis alba DSM 44262 Genome sequencing and assembly.</title>
        <authorList>
            <person name="Kaur N."/>
            <person name="Mayilraj S."/>
        </authorList>
    </citation>
    <scope>NUCLEOTIDE SEQUENCE [LARGE SCALE GENOMIC DNA]</scope>
    <source>
        <strain evidence="9 10">DSM 44262</strain>
    </source>
</reference>
<dbReference type="Gene3D" id="3.40.50.300">
    <property type="entry name" value="P-loop containing nucleotide triphosphate hydrolases"/>
    <property type="match status" value="1"/>
</dbReference>
<dbReference type="AlphaFoldDB" id="A0A229RVP0"/>
<proteinExistence type="inferred from homology"/>
<evidence type="ECO:0000259" key="8">
    <source>
        <dbReference type="Pfam" id="PF08352"/>
    </source>
</evidence>
<dbReference type="GO" id="GO:0015833">
    <property type="term" value="P:peptide transport"/>
    <property type="evidence" value="ECO:0007669"/>
    <property type="project" value="InterPro"/>
</dbReference>
<accession>A0A229RVP0</accession>
<keyword evidence="3" id="KW-0813">Transport</keyword>
<keyword evidence="6 9" id="KW-0067">ATP-binding</keyword>
<comment type="caution">
    <text evidence="9">The sequence shown here is derived from an EMBL/GenBank/DDBJ whole genome shotgun (WGS) entry which is preliminary data.</text>
</comment>
<dbReference type="PANTHER" id="PTHR43297">
    <property type="entry name" value="OLIGOPEPTIDE TRANSPORT ATP-BINDING PROTEIN APPD"/>
    <property type="match status" value="1"/>
</dbReference>
<dbReference type="PANTHER" id="PTHR43297:SF2">
    <property type="entry name" value="DIPEPTIDE TRANSPORT ATP-BINDING PROTEIN DPPD"/>
    <property type="match status" value="1"/>
</dbReference>
<dbReference type="InterPro" id="IPR013563">
    <property type="entry name" value="Oligopep_ABC_C"/>
</dbReference>
<dbReference type="Pfam" id="PF08352">
    <property type="entry name" value="oligo_HPY"/>
    <property type="match status" value="1"/>
</dbReference>
<dbReference type="InterPro" id="IPR050388">
    <property type="entry name" value="ABC_Ni/Peptide_Import"/>
</dbReference>
<keyword evidence="10" id="KW-1185">Reference proteome</keyword>
<sequence length="124" mass="13478">ILISHDIAVVSQTCERMLVMYAGRVVEDLPSDGTPRHPYTKALLAATLDLETDRDAPLAVIPGRPPEPDRVPTGCAFADRCPLVTDRCRLEDPVLERVESGHRVACWETSSLPDKETVTAGGAE</sequence>
<evidence type="ECO:0000313" key="10">
    <source>
        <dbReference type="Proteomes" id="UP000215563"/>
    </source>
</evidence>
<evidence type="ECO:0000256" key="6">
    <source>
        <dbReference type="ARBA" id="ARBA00022840"/>
    </source>
</evidence>
<organism evidence="9 10">
    <name type="scientific">Amycolatopsis alba DSM 44262</name>
    <dbReference type="NCBI Taxonomy" id="1125972"/>
    <lineage>
        <taxon>Bacteria</taxon>
        <taxon>Bacillati</taxon>
        <taxon>Actinomycetota</taxon>
        <taxon>Actinomycetes</taxon>
        <taxon>Pseudonocardiales</taxon>
        <taxon>Pseudonocardiaceae</taxon>
        <taxon>Amycolatopsis</taxon>
    </lineage>
</organism>
<keyword evidence="4" id="KW-1003">Cell membrane</keyword>
<evidence type="ECO:0000256" key="5">
    <source>
        <dbReference type="ARBA" id="ARBA00022741"/>
    </source>
</evidence>
<dbReference type="NCBIfam" id="TIGR01727">
    <property type="entry name" value="oligo_HPY"/>
    <property type="match status" value="1"/>
</dbReference>
<evidence type="ECO:0000256" key="1">
    <source>
        <dbReference type="ARBA" id="ARBA00004370"/>
    </source>
</evidence>
<protein>
    <submittedName>
        <fullName evidence="9">Peptide ABC transporter ATP-binding protein</fullName>
    </submittedName>
</protein>
<name>A0A229RVP0_AMYAL</name>
<keyword evidence="5" id="KW-0547">Nucleotide-binding</keyword>
<dbReference type="GO" id="GO:0016020">
    <property type="term" value="C:membrane"/>
    <property type="evidence" value="ECO:0007669"/>
    <property type="project" value="UniProtKB-SubCell"/>
</dbReference>
<feature type="non-terminal residue" evidence="9">
    <location>
        <position position="1"/>
    </location>
</feature>
<feature type="domain" description="Oligopeptide/dipeptide ABC transporter C-terminal" evidence="8">
    <location>
        <begin position="34"/>
        <end position="88"/>
    </location>
</feature>
<evidence type="ECO:0000256" key="2">
    <source>
        <dbReference type="ARBA" id="ARBA00005417"/>
    </source>
</evidence>
<dbReference type="Proteomes" id="UP000215563">
    <property type="component" value="Unassembled WGS sequence"/>
</dbReference>
<gene>
    <name evidence="9" type="ORF">CFP75_15775</name>
</gene>
<dbReference type="SUPFAM" id="SSF52540">
    <property type="entry name" value="P-loop containing nucleoside triphosphate hydrolases"/>
    <property type="match status" value="1"/>
</dbReference>
<keyword evidence="7" id="KW-0472">Membrane</keyword>
<evidence type="ECO:0000313" key="9">
    <source>
        <dbReference type="EMBL" id="OXM50720.1"/>
    </source>
</evidence>
<evidence type="ECO:0000256" key="7">
    <source>
        <dbReference type="ARBA" id="ARBA00023136"/>
    </source>
</evidence>
<dbReference type="InterPro" id="IPR027417">
    <property type="entry name" value="P-loop_NTPase"/>
</dbReference>
<dbReference type="GO" id="GO:0005524">
    <property type="term" value="F:ATP binding"/>
    <property type="evidence" value="ECO:0007669"/>
    <property type="project" value="UniProtKB-KW"/>
</dbReference>
<evidence type="ECO:0000256" key="3">
    <source>
        <dbReference type="ARBA" id="ARBA00022448"/>
    </source>
</evidence>
<dbReference type="RefSeq" id="WP_143267710.1">
    <property type="nucleotide sequence ID" value="NZ_NMQU01000038.1"/>
</dbReference>
<evidence type="ECO:0000256" key="4">
    <source>
        <dbReference type="ARBA" id="ARBA00022475"/>
    </source>
</evidence>
<dbReference type="EMBL" id="NMQU01000038">
    <property type="protein sequence ID" value="OXM50720.1"/>
    <property type="molecule type" value="Genomic_DNA"/>
</dbReference>
<comment type="subcellular location">
    <subcellularLocation>
        <location evidence="1">Membrane</location>
    </subcellularLocation>
</comment>